<gene>
    <name evidence="1" type="ORF">V6242_16915</name>
</gene>
<dbReference type="InterPro" id="IPR014955">
    <property type="entry name" value="DUF1826"/>
</dbReference>
<proteinExistence type="predicted"/>
<dbReference type="Proteomes" id="UP001379949">
    <property type="component" value="Unassembled WGS sequence"/>
</dbReference>
<accession>A0ABU9GBI9</accession>
<dbReference type="EMBL" id="JBAKAR010000021">
    <property type="protein sequence ID" value="MEL0614837.1"/>
    <property type="molecule type" value="Genomic_DNA"/>
</dbReference>
<protein>
    <submittedName>
        <fullName evidence="1">DUF1826 domain-containing protein</fullName>
    </submittedName>
</protein>
<name>A0ABU9GBI9_9GAMM</name>
<dbReference type="RefSeq" id="WP_341568101.1">
    <property type="nucleotide sequence ID" value="NZ_JBAKAR010000021.1"/>
</dbReference>
<keyword evidence="2" id="KW-1185">Reference proteome</keyword>
<organism evidence="1 2">
    <name type="scientific">Marinomonas arenicola</name>
    <dbReference type="NCBI Taxonomy" id="569601"/>
    <lineage>
        <taxon>Bacteria</taxon>
        <taxon>Pseudomonadati</taxon>
        <taxon>Pseudomonadota</taxon>
        <taxon>Gammaproteobacteria</taxon>
        <taxon>Oceanospirillales</taxon>
        <taxon>Oceanospirillaceae</taxon>
        <taxon>Marinomonas</taxon>
    </lineage>
</organism>
<sequence>MSSVNVSNESALSCCESNAIHRRLSEGDDPRVLGEIYDVETNIAVWKRTLSEELECAVDLFMDANATTKKVLAVTPDNTHEELVNAFGEARVNKVFSEDVAQLVDMFCCLFDLKRAGLRLTVMDSAICPKFHVDKIPCRMVSTYQGIATEWLPNHLIDRSKLGLGSFGVKDEVSGLMRSLNDIQRLNCGDVALLKGEYWQGNEGAGLVHRSPPISSGVNRLLLTLDFIDF</sequence>
<evidence type="ECO:0000313" key="2">
    <source>
        <dbReference type="Proteomes" id="UP001379949"/>
    </source>
</evidence>
<dbReference type="Pfam" id="PF08856">
    <property type="entry name" value="DUF1826"/>
    <property type="match status" value="1"/>
</dbReference>
<comment type="caution">
    <text evidence="1">The sequence shown here is derived from an EMBL/GenBank/DDBJ whole genome shotgun (WGS) entry which is preliminary data.</text>
</comment>
<reference evidence="1 2" key="1">
    <citation type="submission" date="2024-02" db="EMBL/GenBank/DDBJ databases">
        <title>Bacteria isolated from the canopy kelp, Nereocystis luetkeana.</title>
        <authorList>
            <person name="Pfister C.A."/>
            <person name="Younker I.T."/>
            <person name="Light S.H."/>
        </authorList>
    </citation>
    <scope>NUCLEOTIDE SEQUENCE [LARGE SCALE GENOMIC DNA]</scope>
    <source>
        <strain evidence="1 2">TI.4.07</strain>
    </source>
</reference>
<evidence type="ECO:0000313" key="1">
    <source>
        <dbReference type="EMBL" id="MEL0614837.1"/>
    </source>
</evidence>